<dbReference type="Proteomes" id="UP000249497">
    <property type="component" value="Unassembled WGS sequence"/>
</dbReference>
<dbReference type="AlphaFoldDB" id="A0A8T8WL50"/>
<dbReference type="GO" id="GO:0006351">
    <property type="term" value="P:DNA-templated transcription"/>
    <property type="evidence" value="ECO:0007669"/>
    <property type="project" value="InterPro"/>
</dbReference>
<feature type="region of interest" description="Disordered" evidence="10">
    <location>
        <begin position="1"/>
        <end position="43"/>
    </location>
</feature>
<dbReference type="InterPro" id="IPR036864">
    <property type="entry name" value="Zn2-C6_fun-type_DNA-bd_sf"/>
</dbReference>
<dbReference type="GO" id="GO:0005634">
    <property type="term" value="C:nucleus"/>
    <property type="evidence" value="ECO:0007669"/>
    <property type="project" value="UniProtKB-SubCell"/>
</dbReference>
<keyword evidence="5" id="KW-0805">Transcription regulation</keyword>
<evidence type="ECO:0000256" key="6">
    <source>
        <dbReference type="ARBA" id="ARBA00023125"/>
    </source>
</evidence>
<evidence type="ECO:0000259" key="11">
    <source>
        <dbReference type="PROSITE" id="PS50048"/>
    </source>
</evidence>
<dbReference type="Gene3D" id="4.10.240.10">
    <property type="entry name" value="Zn(2)-C6 fungal-type DNA-binding domain"/>
    <property type="match status" value="1"/>
</dbReference>
<evidence type="ECO:0000256" key="3">
    <source>
        <dbReference type="ARBA" id="ARBA00022833"/>
    </source>
</evidence>
<dbReference type="InterPro" id="IPR001138">
    <property type="entry name" value="Zn2Cys6_DnaBD"/>
</dbReference>
<dbReference type="Pfam" id="PF00172">
    <property type="entry name" value="Zn_clus"/>
    <property type="match status" value="1"/>
</dbReference>
<keyword evidence="2" id="KW-0479">Metal-binding</keyword>
<dbReference type="CDD" id="cd00067">
    <property type="entry name" value="GAL4"/>
    <property type="match status" value="1"/>
</dbReference>
<dbReference type="PANTHER" id="PTHR47655:SF2">
    <property type="entry name" value="QUINIC ACID UTILIZATION ACTIVATOR"/>
    <property type="match status" value="1"/>
</dbReference>
<dbReference type="PROSITE" id="PS00463">
    <property type="entry name" value="ZN2_CY6_FUNGAL_1"/>
    <property type="match status" value="1"/>
</dbReference>
<organism evidence="12 13">
    <name type="scientific">Aspergillus japonicus CBS 114.51</name>
    <dbReference type="NCBI Taxonomy" id="1448312"/>
    <lineage>
        <taxon>Eukaryota</taxon>
        <taxon>Fungi</taxon>
        <taxon>Dikarya</taxon>
        <taxon>Ascomycota</taxon>
        <taxon>Pezizomycotina</taxon>
        <taxon>Eurotiomycetes</taxon>
        <taxon>Eurotiomycetidae</taxon>
        <taxon>Eurotiales</taxon>
        <taxon>Aspergillaceae</taxon>
        <taxon>Aspergillus</taxon>
        <taxon>Aspergillus subgen. Circumdati</taxon>
    </lineage>
</organism>
<feature type="compositionally biased region" description="Polar residues" evidence="10">
    <location>
        <begin position="1"/>
        <end position="12"/>
    </location>
</feature>
<dbReference type="GO" id="GO:0045944">
    <property type="term" value="P:positive regulation of transcription by RNA polymerase II"/>
    <property type="evidence" value="ECO:0007669"/>
    <property type="project" value="TreeGrafter"/>
</dbReference>
<keyword evidence="13" id="KW-1185">Reference proteome</keyword>
<comment type="subcellular location">
    <subcellularLocation>
        <location evidence="1">Nucleus</location>
    </subcellularLocation>
</comment>
<evidence type="ECO:0000256" key="2">
    <source>
        <dbReference type="ARBA" id="ARBA00022723"/>
    </source>
</evidence>
<dbReference type="Pfam" id="PF04082">
    <property type="entry name" value="Fungal_trans"/>
    <property type="match status" value="1"/>
</dbReference>
<keyword evidence="6" id="KW-0238">DNA-binding</keyword>
<evidence type="ECO:0000256" key="7">
    <source>
        <dbReference type="ARBA" id="ARBA00023159"/>
    </source>
</evidence>
<dbReference type="GeneID" id="37174049"/>
<evidence type="ECO:0000256" key="5">
    <source>
        <dbReference type="ARBA" id="ARBA00023015"/>
    </source>
</evidence>
<dbReference type="OrthoDB" id="3364175at2759"/>
<evidence type="ECO:0000256" key="8">
    <source>
        <dbReference type="ARBA" id="ARBA00023163"/>
    </source>
</evidence>
<dbReference type="CDD" id="cd12148">
    <property type="entry name" value="fungal_TF_MHR"/>
    <property type="match status" value="1"/>
</dbReference>
<dbReference type="RefSeq" id="XP_025522391.1">
    <property type="nucleotide sequence ID" value="XM_025670357.1"/>
</dbReference>
<evidence type="ECO:0000256" key="9">
    <source>
        <dbReference type="ARBA" id="ARBA00023242"/>
    </source>
</evidence>
<dbReference type="EMBL" id="KZ824867">
    <property type="protein sequence ID" value="RAH76497.1"/>
    <property type="molecule type" value="Genomic_DNA"/>
</dbReference>
<dbReference type="GO" id="GO:0008270">
    <property type="term" value="F:zinc ion binding"/>
    <property type="evidence" value="ECO:0007669"/>
    <property type="project" value="InterPro"/>
</dbReference>
<proteinExistence type="predicted"/>
<dbReference type="SUPFAM" id="SSF57701">
    <property type="entry name" value="Zn2/Cys6 DNA-binding domain"/>
    <property type="match status" value="1"/>
</dbReference>
<dbReference type="SMART" id="SM00066">
    <property type="entry name" value="GAL4"/>
    <property type="match status" value="1"/>
</dbReference>
<evidence type="ECO:0000313" key="12">
    <source>
        <dbReference type="EMBL" id="RAH76497.1"/>
    </source>
</evidence>
<accession>A0A8T8WL50</accession>
<evidence type="ECO:0000256" key="10">
    <source>
        <dbReference type="SAM" id="MobiDB-lite"/>
    </source>
</evidence>
<sequence>MNNDTRQASGGASKSKRRLTEADEEGKQTPAADDLASNPKRQRVSRACDSCRSKKDKCDGVQPVCSTCASLSRPCTYKANPKKRGLPTGYIRTLELLWGLVFNKIQGSEEVVRALLRAANIPSHLATMGKEAEGSDTLLSSWKNSIVLKEIERLLTYLEQPEDDPGGVRLPGETYSPQDAEGSSVISSDALEWHLSDVLPEAREGSLAVVSPIKTPTAASAIARSTAVRVTRDTSTQTTFSADTIDELSHPSLARLPSHLTSTSDPVMQKPPQLPSNAWPLFDIYFTYTHCWFPILEKHDILRTAFRHNDDDDVYVSPTAPGSGDHAALWAVLTLASIQEASISATRQLTEFSAERPDPSHLYATAKSLIPGADGVHELGHVQALLILSLVKMGQQDWTAAWLLVGQAVRVSQALGLNQPPTGQPKTTEDGKSTARSKHVFLGCFILETLVAMQTGQVPSLRKDELLRIGPVNEDGLEEWHPWEDQTGLRPVESSRASFHRGPLHALSAFNRLTSLMCILNDLCCMKQTSAGPISHLEALERQLQLWVSALPKTYRVGTALNQSSKIASPHIFALEMVYESVATNLSLQIASQRDDRMVPDLPIKKRAVESSKRLLSLLQTYMETYSLSATCPTFGMILTFAAFPASESSNASLPFELDPGLKHKLQSYSAHLATVWNVKGRESGGTVPPERALDVPTPVDPVASRPRSASNRESVSHNAYPPSTLQTPTEVARRVSSMDEPRSNFATPDAFFSHTWMRTPNLEENVTLSIPTPAPSLNIATHGTEPPLPPSQLKESMTHNPRTSISSAKPMNSTPMIPDLTSSFHPGGPQYQQPYSDPNLAFGSFVDIDGYGPRRPKIAPDLDALFDELASLDGTEKTDNQPEFMQNLGFVPDAGVPEIYSYSTQVEPFLLAQTQQQVPAPSWFDWKACSVAPRAVARSAHAVSTCGRVVLP</sequence>
<dbReference type="InterPro" id="IPR052783">
    <property type="entry name" value="Metabolic/Drug-Res_Regulator"/>
</dbReference>
<keyword evidence="9" id="KW-0539">Nucleus</keyword>
<dbReference type="SMART" id="SM00906">
    <property type="entry name" value="Fungal_trans"/>
    <property type="match status" value="1"/>
</dbReference>
<reference evidence="12 13" key="1">
    <citation type="submission" date="2018-02" db="EMBL/GenBank/DDBJ databases">
        <title>The genomes of Aspergillus section Nigri reveals drivers in fungal speciation.</title>
        <authorList>
            <consortium name="DOE Joint Genome Institute"/>
            <person name="Vesth T.C."/>
            <person name="Nybo J."/>
            <person name="Theobald S."/>
            <person name="Brandl J."/>
            <person name="Frisvad J.C."/>
            <person name="Nielsen K.F."/>
            <person name="Lyhne E.K."/>
            <person name="Kogle M.E."/>
            <person name="Kuo A."/>
            <person name="Riley R."/>
            <person name="Clum A."/>
            <person name="Nolan M."/>
            <person name="Lipzen A."/>
            <person name="Salamov A."/>
            <person name="Henrissat B."/>
            <person name="Wiebenga A."/>
            <person name="De vries R.P."/>
            <person name="Grigoriev I.V."/>
            <person name="Mortensen U.H."/>
            <person name="Andersen M.R."/>
            <person name="Baker S.E."/>
        </authorList>
    </citation>
    <scope>NUCLEOTIDE SEQUENCE [LARGE SCALE GENOMIC DNA]</scope>
    <source>
        <strain evidence="12 13">CBS 114.51</strain>
    </source>
</reference>
<evidence type="ECO:0000256" key="1">
    <source>
        <dbReference type="ARBA" id="ARBA00004123"/>
    </source>
</evidence>
<dbReference type="GO" id="GO:0003677">
    <property type="term" value="F:DNA binding"/>
    <property type="evidence" value="ECO:0007669"/>
    <property type="project" value="UniProtKB-KW"/>
</dbReference>
<keyword evidence="3" id="KW-0862">Zinc</keyword>
<feature type="region of interest" description="Disordered" evidence="10">
    <location>
        <begin position="682"/>
        <end position="730"/>
    </location>
</feature>
<feature type="compositionally biased region" description="Polar residues" evidence="10">
    <location>
        <begin position="794"/>
        <end position="836"/>
    </location>
</feature>
<feature type="compositionally biased region" description="Polar residues" evidence="10">
    <location>
        <begin position="708"/>
        <end position="730"/>
    </location>
</feature>
<evidence type="ECO:0000313" key="13">
    <source>
        <dbReference type="Proteomes" id="UP000249497"/>
    </source>
</evidence>
<dbReference type="GO" id="GO:0000981">
    <property type="term" value="F:DNA-binding transcription factor activity, RNA polymerase II-specific"/>
    <property type="evidence" value="ECO:0007669"/>
    <property type="project" value="InterPro"/>
</dbReference>
<dbReference type="PROSITE" id="PS50048">
    <property type="entry name" value="ZN2_CY6_FUNGAL_2"/>
    <property type="match status" value="1"/>
</dbReference>
<keyword evidence="8" id="KW-0804">Transcription</keyword>
<keyword evidence="4" id="KW-0672">Quinate metabolism</keyword>
<protein>
    <submittedName>
        <fullName evidence="12">Quinic acid utilization activator</fullName>
    </submittedName>
</protein>
<dbReference type="PANTHER" id="PTHR47655">
    <property type="entry name" value="QUINIC ACID UTILIZATION ACTIVATOR"/>
    <property type="match status" value="1"/>
</dbReference>
<keyword evidence="7" id="KW-0010">Activator</keyword>
<gene>
    <name evidence="12" type="ORF">BO86DRAFT_372690</name>
</gene>
<dbReference type="InterPro" id="IPR007219">
    <property type="entry name" value="XnlR_reg_dom"/>
</dbReference>
<name>A0A8T8WL50_ASPJA</name>
<feature type="region of interest" description="Disordered" evidence="10">
    <location>
        <begin position="779"/>
        <end position="836"/>
    </location>
</feature>
<evidence type="ECO:0000256" key="4">
    <source>
        <dbReference type="ARBA" id="ARBA00022911"/>
    </source>
</evidence>
<feature type="compositionally biased region" description="Basic and acidic residues" evidence="10">
    <location>
        <begin position="18"/>
        <end position="27"/>
    </location>
</feature>
<feature type="domain" description="Zn(2)-C6 fungal-type" evidence="11">
    <location>
        <begin position="47"/>
        <end position="77"/>
    </location>
</feature>
<dbReference type="FunFam" id="4.10.240.10:FF:000005">
    <property type="entry name" value="Quinic acid utilization activator"/>
    <property type="match status" value="1"/>
</dbReference>